<evidence type="ECO:0000313" key="18">
    <source>
        <dbReference type="Proteomes" id="UP000436801"/>
    </source>
</evidence>
<dbReference type="EMBL" id="WSUT01000001">
    <property type="protein sequence ID" value="MWC42159.1"/>
    <property type="molecule type" value="Genomic_DNA"/>
</dbReference>
<evidence type="ECO:0000256" key="4">
    <source>
        <dbReference type="ARBA" id="ARBA00022692"/>
    </source>
</evidence>
<keyword evidence="3 10" id="KW-1134">Transmembrane beta strand</keyword>
<feature type="domain" description="TonB-dependent receptor plug" evidence="14">
    <location>
        <begin position="161"/>
        <end position="274"/>
    </location>
</feature>
<dbReference type="EMBL" id="FNBI01000004">
    <property type="protein sequence ID" value="SDF55270.1"/>
    <property type="molecule type" value="Genomic_DNA"/>
</dbReference>
<feature type="signal peptide" evidence="12">
    <location>
        <begin position="1"/>
        <end position="33"/>
    </location>
</feature>
<organism evidence="16 17">
    <name type="scientific">Sphingomonas carotinifaciens</name>
    <dbReference type="NCBI Taxonomy" id="1166323"/>
    <lineage>
        <taxon>Bacteria</taxon>
        <taxon>Pseudomonadati</taxon>
        <taxon>Pseudomonadota</taxon>
        <taxon>Alphaproteobacteria</taxon>
        <taxon>Sphingomonadales</taxon>
        <taxon>Sphingomonadaceae</taxon>
        <taxon>Sphingomonas</taxon>
    </lineage>
</organism>
<name>A0A1G7M263_9SPHN</name>
<keyword evidence="4 10" id="KW-0812">Transmembrane</keyword>
<keyword evidence="8 16" id="KW-0675">Receptor</keyword>
<comment type="subcellular location">
    <subcellularLocation>
        <location evidence="1 10">Cell outer membrane</location>
        <topology evidence="1 10">Multi-pass membrane protein</topology>
    </subcellularLocation>
</comment>
<dbReference type="Proteomes" id="UP000323502">
    <property type="component" value="Unassembled WGS sequence"/>
</dbReference>
<dbReference type="Pfam" id="PF13620">
    <property type="entry name" value="CarboxypepD_reg"/>
    <property type="match status" value="1"/>
</dbReference>
<evidence type="ECO:0000256" key="5">
    <source>
        <dbReference type="ARBA" id="ARBA00022729"/>
    </source>
</evidence>
<keyword evidence="7 10" id="KW-0472">Membrane</keyword>
<evidence type="ECO:0000256" key="1">
    <source>
        <dbReference type="ARBA" id="ARBA00004571"/>
    </source>
</evidence>
<dbReference type="Gene3D" id="2.60.40.1120">
    <property type="entry name" value="Carboxypeptidase-like, regulatory domain"/>
    <property type="match status" value="1"/>
</dbReference>
<dbReference type="InterPro" id="IPR036942">
    <property type="entry name" value="Beta-barrel_TonB_sf"/>
</dbReference>
<dbReference type="InterPro" id="IPR039426">
    <property type="entry name" value="TonB-dep_rcpt-like"/>
</dbReference>
<dbReference type="PANTHER" id="PTHR30069:SF29">
    <property type="entry name" value="HEMOGLOBIN AND HEMOGLOBIN-HAPTOGLOBIN-BINDING PROTEIN 1-RELATED"/>
    <property type="match status" value="1"/>
</dbReference>
<evidence type="ECO:0000256" key="7">
    <source>
        <dbReference type="ARBA" id="ARBA00023136"/>
    </source>
</evidence>
<dbReference type="InterPro" id="IPR012910">
    <property type="entry name" value="Plug_dom"/>
</dbReference>
<dbReference type="Pfam" id="PF07715">
    <property type="entry name" value="Plug"/>
    <property type="match status" value="1"/>
</dbReference>
<dbReference type="Gene3D" id="2.170.130.10">
    <property type="entry name" value="TonB-dependent receptor, plug domain"/>
    <property type="match status" value="1"/>
</dbReference>
<dbReference type="OrthoDB" id="9796221at2"/>
<keyword evidence="17" id="KW-1185">Reference proteome</keyword>
<dbReference type="GO" id="GO:0044718">
    <property type="term" value="P:siderophore transmembrane transport"/>
    <property type="evidence" value="ECO:0007669"/>
    <property type="project" value="TreeGrafter"/>
</dbReference>
<dbReference type="Proteomes" id="UP000436801">
    <property type="component" value="Unassembled WGS sequence"/>
</dbReference>
<evidence type="ECO:0000256" key="3">
    <source>
        <dbReference type="ARBA" id="ARBA00022452"/>
    </source>
</evidence>
<dbReference type="InterPro" id="IPR000531">
    <property type="entry name" value="Beta-barrel_TonB"/>
</dbReference>
<comment type="similarity">
    <text evidence="10 11">Belongs to the TonB-dependent receptor family.</text>
</comment>
<evidence type="ECO:0000256" key="8">
    <source>
        <dbReference type="ARBA" id="ARBA00023170"/>
    </source>
</evidence>
<feature type="chain" id="PRO_5036019169" evidence="12">
    <location>
        <begin position="34"/>
        <end position="793"/>
    </location>
</feature>
<evidence type="ECO:0000256" key="12">
    <source>
        <dbReference type="SAM" id="SignalP"/>
    </source>
</evidence>
<dbReference type="PROSITE" id="PS52016">
    <property type="entry name" value="TONB_DEPENDENT_REC_3"/>
    <property type="match status" value="1"/>
</dbReference>
<protein>
    <submittedName>
        <fullName evidence="16">Outer membrane cobalamin receptor protein</fullName>
    </submittedName>
    <submittedName>
        <fullName evidence="15">TonB-dependent receptor plug domain-containing protein</fullName>
    </submittedName>
</protein>
<dbReference type="AlphaFoldDB" id="A0A1G7M263"/>
<dbReference type="InterPro" id="IPR013784">
    <property type="entry name" value="Carb-bd-like_fold"/>
</dbReference>
<evidence type="ECO:0000259" key="13">
    <source>
        <dbReference type="Pfam" id="PF00593"/>
    </source>
</evidence>
<keyword evidence="9 10" id="KW-0998">Cell outer membrane</keyword>
<feature type="domain" description="TonB-dependent receptor-like beta-barrel" evidence="13">
    <location>
        <begin position="340"/>
        <end position="766"/>
    </location>
</feature>
<dbReference type="PANTHER" id="PTHR30069">
    <property type="entry name" value="TONB-DEPENDENT OUTER MEMBRANE RECEPTOR"/>
    <property type="match status" value="1"/>
</dbReference>
<evidence type="ECO:0000259" key="14">
    <source>
        <dbReference type="Pfam" id="PF07715"/>
    </source>
</evidence>
<dbReference type="SUPFAM" id="SSF49452">
    <property type="entry name" value="Starch-binding domain-like"/>
    <property type="match status" value="1"/>
</dbReference>
<evidence type="ECO:0000256" key="11">
    <source>
        <dbReference type="RuleBase" id="RU003357"/>
    </source>
</evidence>
<dbReference type="Pfam" id="PF00593">
    <property type="entry name" value="TonB_dep_Rec_b-barrel"/>
    <property type="match status" value="1"/>
</dbReference>
<dbReference type="Gene3D" id="2.40.170.20">
    <property type="entry name" value="TonB-dependent receptor, beta-barrel domain"/>
    <property type="match status" value="1"/>
</dbReference>
<evidence type="ECO:0000313" key="16">
    <source>
        <dbReference type="EMBL" id="SDF55270.1"/>
    </source>
</evidence>
<dbReference type="InterPro" id="IPR037066">
    <property type="entry name" value="Plug_dom_sf"/>
</dbReference>
<evidence type="ECO:0000256" key="9">
    <source>
        <dbReference type="ARBA" id="ARBA00023237"/>
    </source>
</evidence>
<dbReference type="GO" id="GO:0030246">
    <property type="term" value="F:carbohydrate binding"/>
    <property type="evidence" value="ECO:0007669"/>
    <property type="project" value="InterPro"/>
</dbReference>
<keyword evidence="2 10" id="KW-0813">Transport</keyword>
<dbReference type="GO" id="GO:0009279">
    <property type="term" value="C:cell outer membrane"/>
    <property type="evidence" value="ECO:0007669"/>
    <property type="project" value="UniProtKB-SubCell"/>
</dbReference>
<dbReference type="GO" id="GO:0015344">
    <property type="term" value="F:siderophore uptake transmembrane transporter activity"/>
    <property type="evidence" value="ECO:0007669"/>
    <property type="project" value="TreeGrafter"/>
</dbReference>
<reference evidence="16 17" key="1">
    <citation type="submission" date="2016-10" db="EMBL/GenBank/DDBJ databases">
        <authorList>
            <person name="Varghese N."/>
            <person name="Submissions S."/>
        </authorList>
    </citation>
    <scope>NUCLEOTIDE SEQUENCE [LARGE SCALE GENOMIC DNA]</scope>
    <source>
        <strain evidence="16 17">S7-754</strain>
    </source>
</reference>
<keyword evidence="5 12" id="KW-0732">Signal</keyword>
<evidence type="ECO:0000256" key="6">
    <source>
        <dbReference type="ARBA" id="ARBA00023077"/>
    </source>
</evidence>
<accession>A0A1G7M263</accession>
<evidence type="ECO:0000313" key="17">
    <source>
        <dbReference type="Proteomes" id="UP000323502"/>
    </source>
</evidence>
<reference evidence="15 18" key="2">
    <citation type="submission" date="2019-12" db="EMBL/GenBank/DDBJ databases">
        <authorList>
            <person name="Zheng J."/>
        </authorList>
    </citation>
    <scope>NUCLEOTIDE SEQUENCE [LARGE SCALE GENOMIC DNA]</scope>
    <source>
        <strain evidence="15 18">DSM 27347</strain>
    </source>
</reference>
<dbReference type="SUPFAM" id="SSF56935">
    <property type="entry name" value="Porins"/>
    <property type="match status" value="1"/>
</dbReference>
<gene>
    <name evidence="15" type="ORF">GQR91_00580</name>
    <name evidence="16" type="ORF">SAMN05216557_10433</name>
</gene>
<evidence type="ECO:0000256" key="10">
    <source>
        <dbReference type="PROSITE-ProRule" id="PRU01360"/>
    </source>
</evidence>
<keyword evidence="6 11" id="KW-0798">TonB box</keyword>
<evidence type="ECO:0000256" key="2">
    <source>
        <dbReference type="ARBA" id="ARBA00022448"/>
    </source>
</evidence>
<dbReference type="RefSeq" id="WP_149682423.1">
    <property type="nucleotide sequence ID" value="NZ_FNBI01000004.1"/>
</dbReference>
<proteinExistence type="inferred from homology"/>
<sequence>MNAVLRAKTFARSQCLSTSVAVLSAVLASAASAQNVSPEQGLDVASGLHGRDLSQYAQADTTGQITGYVTIETMAGELSGTTINLEGTRFSATTDGAGRFQLSGVPAGDYILVAKHAAMREQRRAITLSAAKPLVIDISLAPISGAEADVVTVTGTRIGAVRSSSSPVSVITAADIERKQVTNMTDLLRGEIPGLFVINPGVNDWTTQVFSRGSTSWNYGFSDLNNDYAKIFIDGVELSRPTLLSMIDPRTIERIETVRGPQAGTIYGTDGSNGLMKIVTKKGATGRPQLIAQASVGIMESRYKPDSATPIVQDHSLQLLGGDDDFGYRLGGVYQSTGEWARRYNSESYGLSGGLRARRGDFTLSLSAFHNHRELALSTYPNDPVPGQGSDYPMTQTLLAFSLGYQATPNWQHTLTIGQDRNSFGYDGVFLGRNNKQHTDYSRRTLRYFTSYNATINSDLSAVLTAGGDATFYDANGFEALGYPIVNGRPDYANARDYHPVEENWRNFGYYAMAELGFRKQLYLTLAARIEEGLRYVVPSEKRQVQPRVGLSYVLDRGPATVKLRSQWGRSVRAPITDVRAASVSSGISYRANPNLGPEVKEGWDAGADFTWRGIGTFSVTYFDEEGRDLIMPLSVDETARPRIREYQNYGIITNKGWEFEGNATLGPVLLRGNFTLIDNRIRKISPLVGTGQNAPGSRRISVPDYTGGITTTLRVLSGTVSANAFVLGPRILQFAGEAPALWRLNLRAEQQVSPGLLLFGRIDNVLHDQTSERFDFSIAPGRTTVIGVRCTF</sequence>
<evidence type="ECO:0000313" key="15">
    <source>
        <dbReference type="EMBL" id="MWC42159.1"/>
    </source>
</evidence>